<evidence type="ECO:0000313" key="2">
    <source>
        <dbReference type="EMBL" id="SKB83057.1"/>
    </source>
</evidence>
<keyword evidence="1" id="KW-1133">Transmembrane helix</keyword>
<feature type="transmembrane region" description="Helical" evidence="1">
    <location>
        <begin position="32"/>
        <end position="51"/>
    </location>
</feature>
<evidence type="ECO:0000256" key="1">
    <source>
        <dbReference type="SAM" id="Phobius"/>
    </source>
</evidence>
<dbReference type="RefSeq" id="WP_079666648.1">
    <property type="nucleotide sequence ID" value="NZ_FUYZ01000003.1"/>
</dbReference>
<dbReference type="Proteomes" id="UP000191112">
    <property type="component" value="Unassembled WGS sequence"/>
</dbReference>
<gene>
    <name evidence="2" type="ORF">SAMN05660477_01398</name>
</gene>
<evidence type="ECO:0000313" key="3">
    <source>
        <dbReference type="Proteomes" id="UP000191112"/>
    </source>
</evidence>
<reference evidence="2 3" key="1">
    <citation type="submission" date="2017-02" db="EMBL/GenBank/DDBJ databases">
        <authorList>
            <person name="Peterson S.W."/>
        </authorList>
    </citation>
    <scope>NUCLEOTIDE SEQUENCE [LARGE SCALE GENOMIC DNA]</scope>
    <source>
        <strain evidence="2 3">DSM 22323</strain>
    </source>
</reference>
<keyword evidence="1" id="KW-0472">Membrane</keyword>
<proteinExistence type="predicted"/>
<keyword evidence="3" id="KW-1185">Reference proteome</keyword>
<organism evidence="2 3">
    <name type="scientific">Soonwooa buanensis</name>
    <dbReference type="NCBI Taxonomy" id="619805"/>
    <lineage>
        <taxon>Bacteria</taxon>
        <taxon>Pseudomonadati</taxon>
        <taxon>Bacteroidota</taxon>
        <taxon>Flavobacteriia</taxon>
        <taxon>Flavobacteriales</taxon>
        <taxon>Weeksellaceae</taxon>
        <taxon>Chryseobacterium group</taxon>
        <taxon>Soonwooa</taxon>
    </lineage>
</organism>
<keyword evidence="1" id="KW-0812">Transmembrane</keyword>
<dbReference type="EMBL" id="FUYZ01000003">
    <property type="protein sequence ID" value="SKB83057.1"/>
    <property type="molecule type" value="Genomic_DNA"/>
</dbReference>
<protein>
    <submittedName>
        <fullName evidence="2">Uncharacterized protein</fullName>
    </submittedName>
</protein>
<dbReference type="AlphaFoldDB" id="A0A1T5EG35"/>
<name>A0A1T5EG35_9FLAO</name>
<feature type="transmembrane region" description="Helical" evidence="1">
    <location>
        <begin position="7"/>
        <end position="26"/>
    </location>
</feature>
<sequence length="97" mass="10927">MKNKMRFLLPRLVGVTIIAGIATLIIGTIFKLLLLGTVAAGIGTLVARKFAKRRQREYINYYDNSPISFERNSEQNYAVQPNFKASRSENLAIIPIQ</sequence>
<accession>A0A1T5EG35</accession>
<dbReference type="OrthoDB" id="710410at2"/>